<dbReference type="AlphaFoldDB" id="A0A1G2NFW4"/>
<proteinExistence type="predicted"/>
<accession>A0A1G2NFW4</accession>
<gene>
    <name evidence="1" type="ORF">A2928_03300</name>
</gene>
<reference evidence="1 2" key="1">
    <citation type="journal article" date="2016" name="Nat. Commun.">
        <title>Thousands of microbial genomes shed light on interconnected biogeochemical processes in an aquifer system.</title>
        <authorList>
            <person name="Anantharaman K."/>
            <person name="Brown C.T."/>
            <person name="Hug L.A."/>
            <person name="Sharon I."/>
            <person name="Castelle C.J."/>
            <person name="Probst A.J."/>
            <person name="Thomas B.C."/>
            <person name="Singh A."/>
            <person name="Wilkins M.J."/>
            <person name="Karaoz U."/>
            <person name="Brodie E.L."/>
            <person name="Williams K.H."/>
            <person name="Hubbard S.S."/>
            <person name="Banfield J.F."/>
        </authorList>
    </citation>
    <scope>NUCLEOTIDE SEQUENCE [LARGE SCALE GENOMIC DNA]</scope>
</reference>
<dbReference type="Proteomes" id="UP000176221">
    <property type="component" value="Unassembled WGS sequence"/>
</dbReference>
<sequence>MVNSFFQGSFVQTRQSKLHLAVKSSQFQMIEQKGAVLANLTTALRQFDGHTARACRAVGNL</sequence>
<evidence type="ECO:0000313" key="2">
    <source>
        <dbReference type="Proteomes" id="UP000176221"/>
    </source>
</evidence>
<dbReference type="EMBL" id="MHRX01000002">
    <property type="protein sequence ID" value="OHA34975.1"/>
    <property type="molecule type" value="Genomic_DNA"/>
</dbReference>
<protein>
    <submittedName>
        <fullName evidence="1">Uncharacterized protein</fullName>
    </submittedName>
</protein>
<comment type="caution">
    <text evidence="1">The sequence shown here is derived from an EMBL/GenBank/DDBJ whole genome shotgun (WGS) entry which is preliminary data.</text>
</comment>
<evidence type="ECO:0000313" key="1">
    <source>
        <dbReference type="EMBL" id="OHA34975.1"/>
    </source>
</evidence>
<organism evidence="1 2">
    <name type="scientific">Candidatus Taylorbacteria bacterium RIFCSPLOWO2_01_FULL_45_15b</name>
    <dbReference type="NCBI Taxonomy" id="1802319"/>
    <lineage>
        <taxon>Bacteria</taxon>
        <taxon>Candidatus Tayloriibacteriota</taxon>
    </lineage>
</organism>
<name>A0A1G2NFW4_9BACT</name>